<organism evidence="4 5">
    <name type="scientific">Staphylococcus lutrae</name>
    <dbReference type="NCBI Taxonomy" id="155085"/>
    <lineage>
        <taxon>Bacteria</taxon>
        <taxon>Bacillati</taxon>
        <taxon>Bacillota</taxon>
        <taxon>Bacilli</taxon>
        <taxon>Bacillales</taxon>
        <taxon>Staphylococcaceae</taxon>
        <taxon>Staphylococcus</taxon>
    </lineage>
</organism>
<dbReference type="Gene3D" id="3.60.21.10">
    <property type="match status" value="1"/>
</dbReference>
<protein>
    <submittedName>
        <fullName evidence="4">Bifunctional metallophosphatase/5'-nucleotidase</fullName>
    </submittedName>
</protein>
<dbReference type="Pfam" id="PF00149">
    <property type="entry name" value="Metallophos"/>
    <property type="match status" value="1"/>
</dbReference>
<dbReference type="Proteomes" id="UP000242864">
    <property type="component" value="Chromosome"/>
</dbReference>
<evidence type="ECO:0000313" key="5">
    <source>
        <dbReference type="Proteomes" id="UP000242864"/>
    </source>
</evidence>
<dbReference type="Gene3D" id="3.90.780.10">
    <property type="entry name" value="5'-Nucleotidase, C-terminal domain"/>
    <property type="match status" value="1"/>
</dbReference>
<name>A0AAC9WJL4_9STAP</name>
<dbReference type="PANTHER" id="PTHR11575">
    <property type="entry name" value="5'-NUCLEOTIDASE-RELATED"/>
    <property type="match status" value="1"/>
</dbReference>
<feature type="domain" description="5'-Nucleotidase C-terminal" evidence="3">
    <location>
        <begin position="334"/>
        <end position="457"/>
    </location>
</feature>
<feature type="domain" description="Calcineurin-like phosphoesterase" evidence="2">
    <location>
        <begin position="10"/>
        <end position="232"/>
    </location>
</feature>
<evidence type="ECO:0000313" key="4">
    <source>
        <dbReference type="EMBL" id="ARJ51464.1"/>
    </source>
</evidence>
<keyword evidence="1" id="KW-0732">Signal</keyword>
<dbReference type="RefSeq" id="WP_085237926.1">
    <property type="nucleotide sequence ID" value="NZ_CP020773.1"/>
</dbReference>
<reference evidence="4 5" key="1">
    <citation type="submission" date="2017-04" db="EMBL/GenBank/DDBJ databases">
        <authorList>
            <person name="Veseli I.A."/>
            <person name="Tang C."/>
            <person name="Pombert J.-F."/>
        </authorList>
    </citation>
    <scope>NUCLEOTIDE SEQUENCE [LARGE SCALE GENOMIC DNA]</scope>
    <source>
        <strain evidence="4 5">ATCC 700373</strain>
    </source>
</reference>
<keyword evidence="5" id="KW-1185">Reference proteome</keyword>
<dbReference type="Pfam" id="PF02872">
    <property type="entry name" value="5_nucleotid_C"/>
    <property type="match status" value="1"/>
</dbReference>
<dbReference type="GO" id="GO:0030288">
    <property type="term" value="C:outer membrane-bounded periplasmic space"/>
    <property type="evidence" value="ECO:0007669"/>
    <property type="project" value="TreeGrafter"/>
</dbReference>
<evidence type="ECO:0000256" key="1">
    <source>
        <dbReference type="ARBA" id="ARBA00022729"/>
    </source>
</evidence>
<dbReference type="KEGG" id="slz:B5P37_09140"/>
<dbReference type="InterPro" id="IPR004843">
    <property type="entry name" value="Calcineurin-like_PHP"/>
</dbReference>
<dbReference type="InterPro" id="IPR006179">
    <property type="entry name" value="5_nucleotidase/apyrase"/>
</dbReference>
<sequence length="505" mass="58822">MSVHDEIRIHIIATSDMHSQILNESERSNIYRAGTYINEVRQKHQHVVLVDNGGNLAGSITAFYYAIIAPYKRHPMIKLMNAMNYDASGMSENEFKYGLDFFNRSAALSRFPWLSANVVYAVTHEPYFSTPYTVKYIEGLKLVVIGLSSEGLMRNENIEMESEVMVESATFAAQRWIQYIYETIEPDFLIVLYHGGLSKLSHSHDAVSKNQAEEIMRKAGMIDLMITGHQHEMMIENDGTTLFVQAGQNAETVVHVKAHFRKRRNSFELLKMEPKIVTLTDYPEAQDLLNLTYYDRKAIWNWKNEYVTSRAIDMHFDTFHDLISTPQMHPYIQLLHQSLYRETDIPITCVHLPLPHATGLKGQLKNEDIYYSYPHPDKPIHLTLKGADILRLIETSVAHLTQEEGKWELRDTDPTHFLFWSGFDYVIDVSQPSHQRVTKFELRHDFSYRVVTTDYIYRHYRHLLTRAIVHQTLPITMPELLVRELRTFEDTSVPLAQNMQFKSYR</sequence>
<dbReference type="GO" id="GO:0016787">
    <property type="term" value="F:hydrolase activity"/>
    <property type="evidence" value="ECO:0007669"/>
    <property type="project" value="InterPro"/>
</dbReference>
<evidence type="ECO:0000259" key="2">
    <source>
        <dbReference type="Pfam" id="PF00149"/>
    </source>
</evidence>
<evidence type="ECO:0000259" key="3">
    <source>
        <dbReference type="Pfam" id="PF02872"/>
    </source>
</evidence>
<dbReference type="PANTHER" id="PTHR11575:SF6">
    <property type="entry name" value="2',3'-CYCLIC-NUCLEOTIDE 2'-PHOSPHODIESTERASE_3'-NUCLEOTIDASE"/>
    <property type="match status" value="1"/>
</dbReference>
<gene>
    <name evidence="4" type="ORF">B5P37_09140</name>
</gene>
<dbReference type="SUPFAM" id="SSF55816">
    <property type="entry name" value="5'-nucleotidase (syn. UDP-sugar hydrolase), C-terminal domain"/>
    <property type="match status" value="1"/>
</dbReference>
<dbReference type="AlphaFoldDB" id="A0AAC9WJL4"/>
<dbReference type="InterPro" id="IPR008334">
    <property type="entry name" value="5'-Nucleotdase_C"/>
</dbReference>
<accession>A0AAC9WJL4</accession>
<dbReference type="InterPro" id="IPR029052">
    <property type="entry name" value="Metallo-depent_PP-like"/>
</dbReference>
<dbReference type="SUPFAM" id="SSF56300">
    <property type="entry name" value="Metallo-dependent phosphatases"/>
    <property type="match status" value="1"/>
</dbReference>
<proteinExistence type="predicted"/>
<dbReference type="EMBL" id="CP020773">
    <property type="protein sequence ID" value="ARJ51464.1"/>
    <property type="molecule type" value="Genomic_DNA"/>
</dbReference>
<dbReference type="GO" id="GO:0009166">
    <property type="term" value="P:nucleotide catabolic process"/>
    <property type="evidence" value="ECO:0007669"/>
    <property type="project" value="InterPro"/>
</dbReference>
<dbReference type="InterPro" id="IPR036907">
    <property type="entry name" value="5'-Nucleotdase_C_sf"/>
</dbReference>